<dbReference type="VEuPathDB" id="TriTrypDB:TcG_13294"/>
<dbReference type="PRINTS" id="PR01803">
    <property type="entry name" value="TCSIALIDASE"/>
</dbReference>
<dbReference type="VEuPathDB" id="TriTrypDB:ECC02_007176"/>
<sequence length="730" mass="79019">MDSRVAAVKAPRTHNRCLNTGSSGRRREGRESERQRPNMFRHLFNFAVLLLLVTTMCCGTGGATSAKENGGNSDLRSVEELQWVDLFVPQKTPVLSKGGDTSEKMWDSFVSPSLVSAGGVIAAFAEGQINAQYTADGKLIRPTSSDVVAGYIDSAWEWPTLVGEVNKETWRAHSVLVKAEGKESLDVVRHPTTTMKDKRVFLLVGSTALSDVNGSWGQGSLELKLVVGDVTKPSADSEPREWIKWSEVQSPVKQTTLAVQGRKLTEFVASGGAVVLMEDGTLVFPLMAKSGNGVVYSMIIYSTDNGSTWALSKGVSPAKCLNPRITEWEGSLLMIVDCEDGQRVYESRDMGTTWTEAVGTLPGVWAKPQPEDSKNVSLHVGALITATIEGRKVMLYTQRGYASGENKANPLYLWVTDNNRSFYFGPVAMDNAANSMLASALLYSDGNLHLLQRRGNDKGSVISLARMTEELKTIKSTLSTWAQLDASFSASSTPTAGLVGLLSNAASGDTWIDDYRSVNAKVMNAVKVHDGFKFTGFGSGGIWPVNNRESNGPHTFVNYNFALVATVTVHKVPKISTTLLGAVLAEPISTLFIGLSYGTDGTWETVFNGETTKSGSTWEPGKEYQVALMLQDGNKGSVYVDGVIVGNLATLPTPEVREAEIADFYFVGGEDEKDKKSSSVTVKNVFLYNRPLSVDELKMVKKSDGSMHGGVSRALLLVMLLGMWGIAALY</sequence>
<keyword evidence="3" id="KW-0472">Membrane</keyword>
<dbReference type="VEuPathDB" id="TriTrypDB:TcCL_ESM11985"/>
<evidence type="ECO:0000256" key="1">
    <source>
        <dbReference type="ARBA" id="ARBA00022737"/>
    </source>
</evidence>
<dbReference type="VEuPathDB" id="TriTrypDB:TcG_03294"/>
<dbReference type="InterPro" id="IPR036278">
    <property type="entry name" value="Sialidase_sf"/>
</dbReference>
<evidence type="ECO:0000313" key="7">
    <source>
        <dbReference type="Proteomes" id="UP000246078"/>
    </source>
</evidence>
<gene>
    <name evidence="6" type="ORF">C3747_105g167</name>
</gene>
<dbReference type="VEuPathDB" id="TriTrypDB:TcYC6_0129540"/>
<keyword evidence="1" id="KW-0677">Repeat</keyword>
<name>A0A2V2WFJ2_TRYCR</name>
<comment type="caution">
    <text evidence="6">The sequence shown here is derived from an EMBL/GenBank/DDBJ whole genome shotgun (WGS) entry which is preliminary data.</text>
</comment>
<dbReference type="VEuPathDB" id="TriTrypDB:TcCLB.503957.10"/>
<keyword evidence="3" id="KW-1133">Transmembrane helix</keyword>
<dbReference type="VEuPathDB" id="TriTrypDB:C4B63_157g36"/>
<dbReference type="VEuPathDB" id="TriTrypDB:TcCLB.470827.20"/>
<dbReference type="InterPro" id="IPR013320">
    <property type="entry name" value="ConA-like_dom_sf"/>
</dbReference>
<dbReference type="VEuPathDB" id="TriTrypDB:TCSYLVIO_009609"/>
<dbReference type="VEuPathDB" id="TriTrypDB:C3747_105g167"/>
<dbReference type="GO" id="GO:0006689">
    <property type="term" value="P:ganglioside catabolic process"/>
    <property type="evidence" value="ECO:0007669"/>
    <property type="project" value="TreeGrafter"/>
</dbReference>
<dbReference type="InterPro" id="IPR055239">
    <property type="entry name" value="TS_C"/>
</dbReference>
<dbReference type="VEuPathDB" id="TriTrypDB:TcBrA4_0142220"/>
<dbReference type="GO" id="GO:0009313">
    <property type="term" value="P:oligosaccharide catabolic process"/>
    <property type="evidence" value="ECO:0007669"/>
    <property type="project" value="TreeGrafter"/>
</dbReference>
<dbReference type="InterPro" id="IPR008377">
    <property type="entry name" value="Sialidase_trypan"/>
</dbReference>
<dbReference type="Proteomes" id="UP000246078">
    <property type="component" value="Unassembled WGS sequence"/>
</dbReference>
<dbReference type="PANTHER" id="PTHR10628:SF30">
    <property type="entry name" value="EXO-ALPHA-SIALIDASE"/>
    <property type="match status" value="1"/>
</dbReference>
<feature type="region of interest" description="Disordered" evidence="2">
    <location>
        <begin position="1"/>
        <end position="35"/>
    </location>
</feature>
<protein>
    <submittedName>
        <fullName evidence="6">Putative trans-sialidase, Group II</fullName>
    </submittedName>
</protein>
<reference evidence="6 7" key="1">
    <citation type="journal article" date="2018" name="Microb. Genom.">
        <title>Expanding an expanded genome: long-read sequencing of Trypanosoma cruzi.</title>
        <authorList>
            <person name="Berna L."/>
            <person name="Rodriguez M."/>
            <person name="Chiribao M.L."/>
            <person name="Parodi-Talice A."/>
            <person name="Pita S."/>
            <person name="Rijo G."/>
            <person name="Alvarez-Valin F."/>
            <person name="Robello C."/>
        </authorList>
    </citation>
    <scope>NUCLEOTIDE SEQUENCE [LARGE SCALE GENOMIC DNA]</scope>
    <source>
        <strain evidence="6 7">TCC</strain>
    </source>
</reference>
<dbReference type="Pfam" id="PF22925">
    <property type="entry name" value="TS_C"/>
    <property type="match status" value="1"/>
</dbReference>
<dbReference type="VEuPathDB" id="TriTrypDB:BCY84_03705"/>
<dbReference type="Gene3D" id="2.120.10.10">
    <property type="match status" value="1"/>
</dbReference>
<organism evidence="6 7">
    <name type="scientific">Trypanosoma cruzi</name>
    <dbReference type="NCBI Taxonomy" id="5693"/>
    <lineage>
        <taxon>Eukaryota</taxon>
        <taxon>Discoba</taxon>
        <taxon>Euglenozoa</taxon>
        <taxon>Kinetoplastea</taxon>
        <taxon>Metakinetoplastina</taxon>
        <taxon>Trypanosomatida</taxon>
        <taxon>Trypanosomatidae</taxon>
        <taxon>Trypanosoma</taxon>
        <taxon>Schizotrypanum</taxon>
    </lineage>
</organism>
<dbReference type="VEuPathDB" id="TriTrypDB:Tc_MARK_9737"/>
<dbReference type="VEuPathDB" id="TriTrypDB:TcCLB.511301.160"/>
<feature type="transmembrane region" description="Helical" evidence="3">
    <location>
        <begin position="43"/>
        <end position="63"/>
    </location>
</feature>
<keyword evidence="3" id="KW-0812">Transmembrane</keyword>
<dbReference type="CDD" id="cd15482">
    <property type="entry name" value="Sialidase_non-viral"/>
    <property type="match status" value="1"/>
</dbReference>
<dbReference type="EMBL" id="PRFC01000105">
    <property type="protein sequence ID" value="PWV07095.1"/>
    <property type="molecule type" value="Genomic_DNA"/>
</dbReference>
<dbReference type="Gene3D" id="2.60.120.200">
    <property type="match status" value="1"/>
</dbReference>
<dbReference type="GO" id="GO:0005737">
    <property type="term" value="C:cytoplasm"/>
    <property type="evidence" value="ECO:0007669"/>
    <property type="project" value="TreeGrafter"/>
</dbReference>
<dbReference type="PANTHER" id="PTHR10628">
    <property type="entry name" value="SIALIDASE"/>
    <property type="match status" value="1"/>
</dbReference>
<evidence type="ECO:0000259" key="5">
    <source>
        <dbReference type="Pfam" id="PF22925"/>
    </source>
</evidence>
<dbReference type="VEuPathDB" id="TriTrypDB:TcCLB.505363.19"/>
<evidence type="ECO:0000259" key="4">
    <source>
        <dbReference type="Pfam" id="PF13859"/>
    </source>
</evidence>
<dbReference type="GO" id="GO:0016020">
    <property type="term" value="C:membrane"/>
    <property type="evidence" value="ECO:0007669"/>
    <property type="project" value="TreeGrafter"/>
</dbReference>
<dbReference type="Pfam" id="PF13859">
    <property type="entry name" value="BNR_3"/>
    <property type="match status" value="1"/>
</dbReference>
<feature type="domain" description="Sialidase" evidence="4">
    <location>
        <begin position="112"/>
        <end position="447"/>
    </location>
</feature>
<dbReference type="VEuPathDB" id="TriTrypDB:TcCL_Unassigned05672"/>
<dbReference type="AlphaFoldDB" id="A0A2V2WFJ2"/>
<evidence type="ECO:0000313" key="6">
    <source>
        <dbReference type="EMBL" id="PWV07095.1"/>
    </source>
</evidence>
<proteinExistence type="predicted"/>
<dbReference type="VEuPathDB" id="TriTrypDB:TCDM_09250"/>
<dbReference type="GO" id="GO:0004308">
    <property type="term" value="F:exo-alpha-sialidase activity"/>
    <property type="evidence" value="ECO:0007669"/>
    <property type="project" value="InterPro"/>
</dbReference>
<feature type="domain" description="Trans-sialidase C-terminal" evidence="5">
    <location>
        <begin position="494"/>
        <end position="693"/>
    </location>
</feature>
<dbReference type="VEuPathDB" id="TriTrypDB:TCDM_11055"/>
<accession>A0A2V2WFJ2</accession>
<evidence type="ECO:0000256" key="2">
    <source>
        <dbReference type="SAM" id="MobiDB-lite"/>
    </source>
</evidence>
<dbReference type="SUPFAM" id="SSF49899">
    <property type="entry name" value="Concanavalin A-like lectins/glucanases"/>
    <property type="match status" value="1"/>
</dbReference>
<dbReference type="InterPro" id="IPR021287">
    <property type="entry name" value="Trans-sialidase_CS"/>
</dbReference>
<dbReference type="InterPro" id="IPR026856">
    <property type="entry name" value="Sialidase_fam"/>
</dbReference>
<evidence type="ECO:0000256" key="3">
    <source>
        <dbReference type="SAM" id="Phobius"/>
    </source>
</evidence>
<dbReference type="SUPFAM" id="SSF50939">
    <property type="entry name" value="Sialidases"/>
    <property type="match status" value="1"/>
</dbReference>
<dbReference type="Pfam" id="PF11052">
    <property type="entry name" value="Tr-sialidase_C"/>
    <property type="match status" value="1"/>
</dbReference>
<dbReference type="InterPro" id="IPR011040">
    <property type="entry name" value="Sialidase"/>
</dbReference>
<feature type="compositionally biased region" description="Basic and acidic residues" evidence="2">
    <location>
        <begin position="25"/>
        <end position="35"/>
    </location>
</feature>